<accession>A0ABY4WUC0</accession>
<sequence length="80" mass="9209">MKTALYLIANQIGMHPAVMAKLVLDGEITGDVPGGNAQSKDAWVDLHSLRNYIEWRHDQKQLEEMPYLKAIRHIDRALRR</sequence>
<organism evidence="1 2">
    <name type="scientific">Brevibacillus ruminantium</name>
    <dbReference type="NCBI Taxonomy" id="2950604"/>
    <lineage>
        <taxon>Bacteria</taxon>
        <taxon>Bacillati</taxon>
        <taxon>Bacillota</taxon>
        <taxon>Bacilli</taxon>
        <taxon>Bacillales</taxon>
        <taxon>Paenibacillaceae</taxon>
        <taxon>Brevibacillus</taxon>
    </lineage>
</organism>
<proteinExistence type="predicted"/>
<gene>
    <name evidence="1" type="ORF">NDK47_13260</name>
</gene>
<dbReference type="EMBL" id="CP098755">
    <property type="protein sequence ID" value="USG68186.1"/>
    <property type="molecule type" value="Genomic_DNA"/>
</dbReference>
<evidence type="ECO:0000313" key="2">
    <source>
        <dbReference type="Proteomes" id="UP001056500"/>
    </source>
</evidence>
<keyword evidence="2" id="KW-1185">Reference proteome</keyword>
<dbReference type="Proteomes" id="UP001056500">
    <property type="component" value="Chromosome"/>
</dbReference>
<protein>
    <submittedName>
        <fullName evidence="1">Uncharacterized protein</fullName>
    </submittedName>
</protein>
<dbReference type="RefSeq" id="WP_251875619.1">
    <property type="nucleotide sequence ID" value="NZ_CP098755.1"/>
</dbReference>
<name>A0ABY4WUC0_9BACL</name>
<reference evidence="1" key="1">
    <citation type="submission" date="2022-06" db="EMBL/GenBank/DDBJ databases">
        <title>Genome sequencing of Brevibacillus sp. BB3-R1.</title>
        <authorList>
            <person name="Heo J."/>
            <person name="Lee D."/>
            <person name="Won M."/>
            <person name="Han B.-H."/>
            <person name="Hong S.-B."/>
            <person name="Kwon S.-W."/>
        </authorList>
    </citation>
    <scope>NUCLEOTIDE SEQUENCE</scope>
    <source>
        <strain evidence="1">BB3-R1</strain>
    </source>
</reference>
<evidence type="ECO:0000313" key="1">
    <source>
        <dbReference type="EMBL" id="USG68186.1"/>
    </source>
</evidence>